<organism evidence="1 2">
    <name type="scientific">Acinetobacter baumannii</name>
    <dbReference type="NCBI Taxonomy" id="470"/>
    <lineage>
        <taxon>Bacteria</taxon>
        <taxon>Pseudomonadati</taxon>
        <taxon>Pseudomonadota</taxon>
        <taxon>Gammaproteobacteria</taxon>
        <taxon>Moraxellales</taxon>
        <taxon>Moraxellaceae</taxon>
        <taxon>Acinetobacter</taxon>
        <taxon>Acinetobacter calcoaceticus/baumannii complex</taxon>
    </lineage>
</organism>
<protein>
    <submittedName>
        <fullName evidence="1">Uncharacterized protein</fullName>
    </submittedName>
</protein>
<evidence type="ECO:0000313" key="1">
    <source>
        <dbReference type="EMBL" id="OIG74653.1"/>
    </source>
</evidence>
<dbReference type="Proteomes" id="UP000179937">
    <property type="component" value="Unassembled WGS sequence"/>
</dbReference>
<name>A0A1S2G1P0_ACIBA</name>
<dbReference type="EMBL" id="LYKI01000004">
    <property type="protein sequence ID" value="OIG74653.1"/>
    <property type="molecule type" value="Genomic_DNA"/>
</dbReference>
<evidence type="ECO:0000313" key="2">
    <source>
        <dbReference type="Proteomes" id="UP000179937"/>
    </source>
</evidence>
<reference evidence="1 2" key="1">
    <citation type="submission" date="2016-05" db="EMBL/GenBank/DDBJ databases">
        <title>The evolution of Acinetobacter baumannii in vivo.</title>
        <authorList>
            <person name="Hua X."/>
            <person name="Yu Y."/>
        </authorList>
    </citation>
    <scope>NUCLEOTIDE SEQUENCE [LARGE SCALE GENOMIC DNA]</scope>
    <source>
        <strain evidence="1 2">XH647</strain>
    </source>
</reference>
<proteinExistence type="predicted"/>
<comment type="caution">
    <text evidence="1">The sequence shown here is derived from an EMBL/GenBank/DDBJ whole genome shotgun (WGS) entry which is preliminary data.</text>
</comment>
<gene>
    <name evidence="1" type="ORF">A7M90_12995</name>
</gene>
<dbReference type="AlphaFoldDB" id="A0A1S2G1P0"/>
<sequence>MSVEFTYLYETDKKDSLPILALVTLDSEGFFKTLSSTNGKLFKIIGTDRIVIEGKEYIWRESSVYKRKPLK</sequence>
<accession>A0A1S2G1P0</accession>
<dbReference type="RefSeq" id="WP_071211544.1">
    <property type="nucleotide sequence ID" value="NZ_CP077835.1"/>
</dbReference>